<dbReference type="SMART" id="SM00173">
    <property type="entry name" value="RAS"/>
    <property type="match status" value="1"/>
</dbReference>
<dbReference type="CDD" id="cd00154">
    <property type="entry name" value="Rab"/>
    <property type="match status" value="1"/>
</dbReference>
<keyword evidence="1" id="KW-0547">Nucleotide-binding</keyword>
<dbReference type="Gene3D" id="3.40.50.300">
    <property type="entry name" value="P-loop containing nucleotide triphosphate hydrolases"/>
    <property type="match status" value="1"/>
</dbReference>
<dbReference type="InterPro" id="IPR027417">
    <property type="entry name" value="P-loop_NTPase"/>
</dbReference>
<dbReference type="HOGENOM" id="CLU_041217_10_6_1"/>
<dbReference type="OrthoDB" id="9989112at2759"/>
<dbReference type="Pfam" id="PF00071">
    <property type="entry name" value="Ras"/>
    <property type="match status" value="1"/>
</dbReference>
<sequence>YKIVFVGDSGVGKSSFVQCFCTDQFNSSYSATIAIDFQVKNLIINGMEIMLQLWDTAGHERFRSLTKSYFRKADGIVMVYDLSNPLSYASLREWMFSVEVRNYATVMIIGNKADLADKNRRVQYKDGIKLAKDNDALFTETSAKGAYNLHEAMVALTTVIMHKNQETR</sequence>
<dbReference type="InterPro" id="IPR005225">
    <property type="entry name" value="Small_GTP-bd"/>
</dbReference>
<dbReference type="AlphaFoldDB" id="B3RKQ8"/>
<dbReference type="InterPro" id="IPR001806">
    <property type="entry name" value="Small_GTPase"/>
</dbReference>
<dbReference type="NCBIfam" id="TIGR00231">
    <property type="entry name" value="small_GTP"/>
    <property type="match status" value="1"/>
</dbReference>
<evidence type="ECO:0000256" key="1">
    <source>
        <dbReference type="ARBA" id="ARBA00022741"/>
    </source>
</evidence>
<reference evidence="4 5" key="1">
    <citation type="journal article" date="2008" name="Nature">
        <title>The Trichoplax genome and the nature of placozoans.</title>
        <authorList>
            <person name="Srivastava M."/>
            <person name="Begovic E."/>
            <person name="Chapman J."/>
            <person name="Putnam N.H."/>
            <person name="Hellsten U."/>
            <person name="Kawashima T."/>
            <person name="Kuo A."/>
            <person name="Mitros T."/>
            <person name="Salamov A."/>
            <person name="Carpenter M.L."/>
            <person name="Signorovitch A.Y."/>
            <person name="Moreno M.A."/>
            <person name="Kamm K."/>
            <person name="Grimwood J."/>
            <person name="Schmutz J."/>
            <person name="Shapiro H."/>
            <person name="Grigoriev I.V."/>
            <person name="Buss L.W."/>
            <person name="Schierwater B."/>
            <person name="Dellaporta S.L."/>
            <person name="Rokhsar D.S."/>
        </authorList>
    </citation>
    <scope>NUCLEOTIDE SEQUENCE [LARGE SCALE GENOMIC DNA]</scope>
    <source>
        <strain evidence="4 5">Grell-BS-1999</strain>
    </source>
</reference>
<dbReference type="PANTHER" id="PTHR47977">
    <property type="entry name" value="RAS-RELATED PROTEIN RAB"/>
    <property type="match status" value="1"/>
</dbReference>
<dbReference type="OMA" id="INGMEIM"/>
<dbReference type="SMART" id="SM00174">
    <property type="entry name" value="RHO"/>
    <property type="match status" value="1"/>
</dbReference>
<protein>
    <submittedName>
        <fullName evidence="4">Uncharacterized protein</fullName>
    </submittedName>
</protein>
<dbReference type="SUPFAM" id="SSF52540">
    <property type="entry name" value="P-loop containing nucleoside triphosphate hydrolases"/>
    <property type="match status" value="1"/>
</dbReference>
<dbReference type="GeneID" id="6749039"/>
<evidence type="ECO:0000256" key="2">
    <source>
        <dbReference type="ARBA" id="ARBA00023134"/>
    </source>
</evidence>
<dbReference type="EMBL" id="DS985241">
    <property type="protein sequence ID" value="EDV28622.1"/>
    <property type="molecule type" value="Genomic_DNA"/>
</dbReference>
<dbReference type="PROSITE" id="PS51421">
    <property type="entry name" value="RAS"/>
    <property type="match status" value="1"/>
</dbReference>
<dbReference type="PRINTS" id="PR00449">
    <property type="entry name" value="RASTRNSFRMNG"/>
</dbReference>
<dbReference type="InParanoid" id="B3RKQ8"/>
<dbReference type="RefSeq" id="XP_002107824.1">
    <property type="nucleotide sequence ID" value="XM_002107788.1"/>
</dbReference>
<evidence type="ECO:0000256" key="3">
    <source>
        <dbReference type="ARBA" id="ARBA00023288"/>
    </source>
</evidence>
<dbReference type="KEGG" id="tad:TRIADDRAFT_6445"/>
<dbReference type="GO" id="GO:0016192">
    <property type="term" value="P:vesicle-mediated transport"/>
    <property type="evidence" value="ECO:0000318"/>
    <property type="project" value="GO_Central"/>
</dbReference>
<dbReference type="SMART" id="SM00176">
    <property type="entry name" value="RAN"/>
    <property type="match status" value="1"/>
</dbReference>
<keyword evidence="2" id="KW-0342">GTP-binding</keyword>
<dbReference type="CTD" id="6749039"/>
<dbReference type="STRING" id="10228.B3RKQ8"/>
<evidence type="ECO:0000313" key="5">
    <source>
        <dbReference type="Proteomes" id="UP000009022"/>
    </source>
</evidence>
<dbReference type="GO" id="GO:0003924">
    <property type="term" value="F:GTPase activity"/>
    <property type="evidence" value="ECO:0000318"/>
    <property type="project" value="GO_Central"/>
</dbReference>
<dbReference type="SMART" id="SM00175">
    <property type="entry name" value="RAB"/>
    <property type="match status" value="1"/>
</dbReference>
<dbReference type="eggNOG" id="KOG0078">
    <property type="taxonomic scope" value="Eukaryota"/>
</dbReference>
<keyword evidence="3" id="KW-0449">Lipoprotein</keyword>
<dbReference type="FunFam" id="3.40.50.300:FF:001129">
    <property type="entry name" value="ras-related protein Rab-44 isoform X2"/>
    <property type="match status" value="1"/>
</dbReference>
<dbReference type="GO" id="GO:0005525">
    <property type="term" value="F:GTP binding"/>
    <property type="evidence" value="ECO:0000318"/>
    <property type="project" value="GO_Central"/>
</dbReference>
<name>B3RKQ8_TRIAD</name>
<dbReference type="PhylomeDB" id="B3RKQ8"/>
<organism evidence="4 5">
    <name type="scientific">Trichoplax adhaerens</name>
    <name type="common">Trichoplax reptans</name>
    <dbReference type="NCBI Taxonomy" id="10228"/>
    <lineage>
        <taxon>Eukaryota</taxon>
        <taxon>Metazoa</taxon>
        <taxon>Placozoa</taxon>
        <taxon>Uniplacotomia</taxon>
        <taxon>Trichoplacea</taxon>
        <taxon>Trichoplacidae</taxon>
        <taxon>Trichoplax</taxon>
    </lineage>
</organism>
<dbReference type="PROSITE" id="PS51419">
    <property type="entry name" value="RAB"/>
    <property type="match status" value="1"/>
</dbReference>
<accession>B3RKQ8</accession>
<dbReference type="Proteomes" id="UP000009022">
    <property type="component" value="Unassembled WGS sequence"/>
</dbReference>
<feature type="non-terminal residue" evidence="4">
    <location>
        <position position="1"/>
    </location>
</feature>
<keyword evidence="5" id="KW-1185">Reference proteome</keyword>
<proteinExistence type="predicted"/>
<evidence type="ECO:0000313" key="4">
    <source>
        <dbReference type="EMBL" id="EDV28622.1"/>
    </source>
</evidence>
<feature type="non-terminal residue" evidence="4">
    <location>
        <position position="168"/>
    </location>
</feature>
<gene>
    <name evidence="4" type="ORF">TRIADDRAFT_6445</name>
</gene>
<dbReference type="InterPro" id="IPR050227">
    <property type="entry name" value="Rab"/>
</dbReference>